<keyword evidence="1" id="KW-0472">Membrane</keyword>
<keyword evidence="1" id="KW-1133">Transmembrane helix</keyword>
<organism evidence="2">
    <name type="scientific">freshwater metagenome</name>
    <dbReference type="NCBI Taxonomy" id="449393"/>
    <lineage>
        <taxon>unclassified sequences</taxon>
        <taxon>metagenomes</taxon>
        <taxon>ecological metagenomes</taxon>
    </lineage>
</organism>
<sequence length="173" mass="18437">MRFVDLLRSTVLLSAGAATMLGVVAVITANLDDDAVLVLVAAGWWVVATLIGGWLGRRTQASPAIQRALREARASTMLPEIAPARILLNRLWPLLVVTVVAAATSLAIPQVAAVAAGFGLLWALSMRHQELAVTAVEERDGVTFFVDSTTAFGTIRLVRTPGLRRDLPPAHSH</sequence>
<keyword evidence="1" id="KW-0812">Transmembrane</keyword>
<feature type="transmembrane region" description="Helical" evidence="1">
    <location>
        <begin position="35"/>
        <end position="56"/>
    </location>
</feature>
<dbReference type="AlphaFoldDB" id="A0A6J7HJY7"/>
<accession>A0A6J7HJY7</accession>
<evidence type="ECO:0000313" key="2">
    <source>
        <dbReference type="EMBL" id="CAB4915929.1"/>
    </source>
</evidence>
<name>A0A6J7HJY7_9ZZZZ</name>
<reference evidence="2" key="1">
    <citation type="submission" date="2020-05" db="EMBL/GenBank/DDBJ databases">
        <authorList>
            <person name="Chiriac C."/>
            <person name="Salcher M."/>
            <person name="Ghai R."/>
            <person name="Kavagutti S V."/>
        </authorList>
    </citation>
    <scope>NUCLEOTIDE SEQUENCE</scope>
</reference>
<gene>
    <name evidence="2" type="ORF">UFOPK3674_00237</name>
</gene>
<feature type="transmembrane region" description="Helical" evidence="1">
    <location>
        <begin position="91"/>
        <end position="124"/>
    </location>
</feature>
<proteinExistence type="predicted"/>
<evidence type="ECO:0000256" key="1">
    <source>
        <dbReference type="SAM" id="Phobius"/>
    </source>
</evidence>
<protein>
    <submittedName>
        <fullName evidence="2">Unannotated protein</fullName>
    </submittedName>
</protein>
<dbReference type="EMBL" id="CAFBMX010000001">
    <property type="protein sequence ID" value="CAB4915929.1"/>
    <property type="molecule type" value="Genomic_DNA"/>
</dbReference>